<evidence type="ECO:0000259" key="2">
    <source>
        <dbReference type="PROSITE" id="PS50112"/>
    </source>
</evidence>
<dbReference type="SMART" id="SM00091">
    <property type="entry name" value="PAS"/>
    <property type="match status" value="2"/>
</dbReference>
<dbReference type="PROSITE" id="PS50112">
    <property type="entry name" value="PAS"/>
    <property type="match status" value="1"/>
</dbReference>
<proteinExistence type="predicted"/>
<dbReference type="EMBL" id="FOMX01000043">
    <property type="protein sequence ID" value="SFF29325.1"/>
    <property type="molecule type" value="Genomic_DNA"/>
</dbReference>
<dbReference type="InterPro" id="IPR036513">
    <property type="entry name" value="STAS_dom_sf"/>
</dbReference>
<dbReference type="RefSeq" id="WP_143141337.1">
    <property type="nucleotide sequence ID" value="NZ_FOMX01000043.1"/>
</dbReference>
<dbReference type="CDD" id="cd00130">
    <property type="entry name" value="PAS"/>
    <property type="match status" value="1"/>
</dbReference>
<dbReference type="InterPro" id="IPR002645">
    <property type="entry name" value="STAS_dom"/>
</dbReference>
<dbReference type="CDD" id="cd07041">
    <property type="entry name" value="STAS_RsbR_RsbS_like"/>
    <property type="match status" value="1"/>
</dbReference>
<dbReference type="Pfam" id="PF08448">
    <property type="entry name" value="PAS_4"/>
    <property type="match status" value="2"/>
</dbReference>
<evidence type="ECO:0000256" key="1">
    <source>
        <dbReference type="ARBA" id="ARBA00022553"/>
    </source>
</evidence>
<gene>
    <name evidence="5" type="ORF">SAMN02745121_07974</name>
</gene>
<evidence type="ECO:0000313" key="6">
    <source>
        <dbReference type="Proteomes" id="UP000199400"/>
    </source>
</evidence>
<dbReference type="Gene3D" id="3.30.450.20">
    <property type="entry name" value="PAS domain"/>
    <property type="match status" value="2"/>
</dbReference>
<dbReference type="Pfam" id="PF01740">
    <property type="entry name" value="STAS"/>
    <property type="match status" value="1"/>
</dbReference>
<dbReference type="InterPro" id="IPR051932">
    <property type="entry name" value="Bact_StressResp_Reg"/>
</dbReference>
<dbReference type="PANTHER" id="PTHR33745:SF3">
    <property type="entry name" value="RSBT CO-ANTAGONIST PROTEIN RSBRC"/>
    <property type="match status" value="1"/>
</dbReference>
<dbReference type="SUPFAM" id="SSF52091">
    <property type="entry name" value="SpoIIaa-like"/>
    <property type="match status" value="1"/>
</dbReference>
<accession>A0A1I2HGE0</accession>
<dbReference type="STRING" id="54.SAMN02745121_07974"/>
<dbReference type="OrthoDB" id="341208at2"/>
<organism evidence="5 6">
    <name type="scientific">Nannocystis exedens</name>
    <dbReference type="NCBI Taxonomy" id="54"/>
    <lineage>
        <taxon>Bacteria</taxon>
        <taxon>Pseudomonadati</taxon>
        <taxon>Myxococcota</taxon>
        <taxon>Polyangia</taxon>
        <taxon>Nannocystales</taxon>
        <taxon>Nannocystaceae</taxon>
        <taxon>Nannocystis</taxon>
    </lineage>
</organism>
<feature type="domain" description="PAS" evidence="2">
    <location>
        <begin position="125"/>
        <end position="192"/>
    </location>
</feature>
<dbReference type="InterPro" id="IPR013656">
    <property type="entry name" value="PAS_4"/>
</dbReference>
<sequence length="384" mass="42078">MSEYEDIVRIVFDNLDIMAWATDAQGVVKLSEGGALRVIGLKPGQLVGLNVQDMYVNRPETLGPIKQALAGEAHTALSHENGRILETRFRPMRSPSGELLGVAGLSADVTEREHARQELARQTDELRRLAELLDLTHDAILTRAIGGTITYWNRGAEQLYGHERAAAIGRVSHELLQTRFPADIEAIDRHLRTTGHWNGELTHARADGQDVIVASRWVLKRGRDGQVDEVLELNTDITARKRAEAEEAQRQQVLLAQAQAIQELSTPLIPVTDEILVMPIIGTLDSVRAKQIMDAILRGVADTHARFVILDITGVPVVDTAVAGALLRTAHAVRLLGAEVIITGIRPEIAHTLVQIEANLQHIVTRGTLQSGIVFALGKRQLDA</sequence>
<dbReference type="InterPro" id="IPR000700">
    <property type="entry name" value="PAS-assoc_C"/>
</dbReference>
<dbReference type="Gene3D" id="3.30.750.24">
    <property type="entry name" value="STAS domain"/>
    <property type="match status" value="1"/>
</dbReference>
<dbReference type="NCBIfam" id="TIGR00229">
    <property type="entry name" value="sensory_box"/>
    <property type="match status" value="2"/>
</dbReference>
<feature type="domain" description="PAC" evidence="3">
    <location>
        <begin position="71"/>
        <end position="121"/>
    </location>
</feature>
<dbReference type="InterPro" id="IPR035965">
    <property type="entry name" value="PAS-like_dom_sf"/>
</dbReference>
<name>A0A1I2HGE0_9BACT</name>
<dbReference type="PANTHER" id="PTHR33745">
    <property type="entry name" value="RSBT ANTAGONIST PROTEIN RSBS-RELATED"/>
    <property type="match status" value="1"/>
</dbReference>
<reference evidence="6" key="1">
    <citation type="submission" date="2016-10" db="EMBL/GenBank/DDBJ databases">
        <authorList>
            <person name="Varghese N."/>
            <person name="Submissions S."/>
        </authorList>
    </citation>
    <scope>NUCLEOTIDE SEQUENCE [LARGE SCALE GENOMIC DNA]</scope>
    <source>
        <strain evidence="6">ATCC 25963</strain>
    </source>
</reference>
<keyword evidence="6" id="KW-1185">Reference proteome</keyword>
<dbReference type="SUPFAM" id="SSF55785">
    <property type="entry name" value="PYP-like sensor domain (PAS domain)"/>
    <property type="match status" value="2"/>
</dbReference>
<dbReference type="Proteomes" id="UP000199400">
    <property type="component" value="Unassembled WGS sequence"/>
</dbReference>
<evidence type="ECO:0000313" key="5">
    <source>
        <dbReference type="EMBL" id="SFF29325.1"/>
    </source>
</evidence>
<dbReference type="PROSITE" id="PS50801">
    <property type="entry name" value="STAS"/>
    <property type="match status" value="1"/>
</dbReference>
<feature type="domain" description="STAS" evidence="4">
    <location>
        <begin position="265"/>
        <end position="353"/>
    </location>
</feature>
<protein>
    <submittedName>
        <fullName evidence="5">RsbT co-antagonist protein RsbR</fullName>
    </submittedName>
</protein>
<evidence type="ECO:0000259" key="4">
    <source>
        <dbReference type="PROSITE" id="PS50801"/>
    </source>
</evidence>
<evidence type="ECO:0000259" key="3">
    <source>
        <dbReference type="PROSITE" id="PS50113"/>
    </source>
</evidence>
<dbReference type="InterPro" id="IPR000014">
    <property type="entry name" value="PAS"/>
</dbReference>
<dbReference type="AlphaFoldDB" id="A0A1I2HGE0"/>
<feature type="domain" description="PAC" evidence="3">
    <location>
        <begin position="197"/>
        <end position="249"/>
    </location>
</feature>
<keyword evidence="1" id="KW-0597">Phosphoprotein</keyword>
<dbReference type="PROSITE" id="PS50113">
    <property type="entry name" value="PAC"/>
    <property type="match status" value="2"/>
</dbReference>